<organism evidence="8">
    <name type="scientific">hydrothermal vent metagenome</name>
    <dbReference type="NCBI Taxonomy" id="652676"/>
    <lineage>
        <taxon>unclassified sequences</taxon>
        <taxon>metagenomes</taxon>
        <taxon>ecological metagenomes</taxon>
    </lineage>
</organism>
<dbReference type="Pfam" id="PF00848">
    <property type="entry name" value="Ring_hydroxyl_A"/>
    <property type="match status" value="1"/>
</dbReference>
<dbReference type="GO" id="GO:0051537">
    <property type="term" value="F:2 iron, 2 sulfur cluster binding"/>
    <property type="evidence" value="ECO:0007669"/>
    <property type="project" value="UniProtKB-KW"/>
</dbReference>
<dbReference type="InterPro" id="IPR017941">
    <property type="entry name" value="Rieske_2Fe-2S"/>
</dbReference>
<keyword evidence="4 8" id="KW-0560">Oxidoreductase</keyword>
<dbReference type="CDD" id="cd03469">
    <property type="entry name" value="Rieske_RO_Alpha_N"/>
    <property type="match status" value="1"/>
</dbReference>
<dbReference type="PROSITE" id="PS51296">
    <property type="entry name" value="RIESKE"/>
    <property type="match status" value="1"/>
</dbReference>
<dbReference type="GO" id="GO:0018623">
    <property type="term" value="F:benzoate 1,2-dioxygenase activity"/>
    <property type="evidence" value="ECO:0007669"/>
    <property type="project" value="UniProtKB-EC"/>
</dbReference>
<dbReference type="InterPro" id="IPR015879">
    <property type="entry name" value="Ring_hydroxy_dOase_asu_C_dom"/>
</dbReference>
<dbReference type="PRINTS" id="PR00090">
    <property type="entry name" value="RNGDIOXGNASE"/>
</dbReference>
<protein>
    <submittedName>
        <fullName evidence="8">Benzoate 1,2-dioxygenase</fullName>
        <ecNumber evidence="8">1.14.12.10</ecNumber>
    </submittedName>
</protein>
<dbReference type="PANTHER" id="PTHR43756">
    <property type="entry name" value="CHOLINE MONOOXYGENASE, CHLOROPLASTIC"/>
    <property type="match status" value="1"/>
</dbReference>
<evidence type="ECO:0000256" key="2">
    <source>
        <dbReference type="ARBA" id="ARBA00022714"/>
    </source>
</evidence>
<dbReference type="PANTHER" id="PTHR43756:SF5">
    <property type="entry name" value="CHOLINE MONOOXYGENASE, CHLOROPLASTIC"/>
    <property type="match status" value="1"/>
</dbReference>
<evidence type="ECO:0000256" key="5">
    <source>
        <dbReference type="ARBA" id="ARBA00023004"/>
    </source>
</evidence>
<dbReference type="EMBL" id="CZRL01000114">
    <property type="protein sequence ID" value="CUS54985.1"/>
    <property type="molecule type" value="Genomic_DNA"/>
</dbReference>
<evidence type="ECO:0000256" key="6">
    <source>
        <dbReference type="ARBA" id="ARBA00023014"/>
    </source>
</evidence>
<evidence type="ECO:0000256" key="4">
    <source>
        <dbReference type="ARBA" id="ARBA00023002"/>
    </source>
</evidence>
<keyword evidence="3" id="KW-0479">Metal-binding</keyword>
<dbReference type="Gene3D" id="3.90.380.10">
    <property type="entry name" value="Naphthalene 1,2-dioxygenase Alpha Subunit, Chain A, domain 1"/>
    <property type="match status" value="2"/>
</dbReference>
<evidence type="ECO:0000313" key="8">
    <source>
        <dbReference type="EMBL" id="CUS54985.1"/>
    </source>
</evidence>
<dbReference type="EC" id="1.14.12.10" evidence="8"/>
<dbReference type="Gene3D" id="2.102.10.10">
    <property type="entry name" value="Rieske [2Fe-2S] iron-sulphur domain"/>
    <property type="match status" value="1"/>
</dbReference>
<dbReference type="InterPro" id="IPR001663">
    <property type="entry name" value="Rng_hydr_dOase-A"/>
</dbReference>
<evidence type="ECO:0000256" key="1">
    <source>
        <dbReference type="ARBA" id="ARBA00001962"/>
    </source>
</evidence>
<dbReference type="SUPFAM" id="SSF55961">
    <property type="entry name" value="Bet v1-like"/>
    <property type="match status" value="1"/>
</dbReference>
<comment type="cofactor">
    <cofactor evidence="1">
        <name>Fe cation</name>
        <dbReference type="ChEBI" id="CHEBI:24875"/>
    </cofactor>
</comment>
<dbReference type="SUPFAM" id="SSF50022">
    <property type="entry name" value="ISP domain"/>
    <property type="match status" value="1"/>
</dbReference>
<keyword evidence="6" id="KW-0411">Iron-sulfur</keyword>
<dbReference type="InterPro" id="IPR036922">
    <property type="entry name" value="Rieske_2Fe-2S_sf"/>
</dbReference>
<reference evidence="8" key="1">
    <citation type="submission" date="2015-10" db="EMBL/GenBank/DDBJ databases">
        <authorList>
            <person name="Gilbert D.G."/>
        </authorList>
    </citation>
    <scope>NUCLEOTIDE SEQUENCE</scope>
</reference>
<name>A0A160TUM6_9ZZZZ</name>
<keyword evidence="5" id="KW-0408">Iron</keyword>
<dbReference type="GO" id="GO:0005506">
    <property type="term" value="F:iron ion binding"/>
    <property type="evidence" value="ECO:0007669"/>
    <property type="project" value="InterPro"/>
</dbReference>
<gene>
    <name evidence="8" type="ORF">MGWOODY_XGa2305</name>
</gene>
<sequence length="378" mass="42811">MAIELPPLPHPLNDAPETSFTLSSPYYTDPGVFELEKEKIFYRSWQYVAPRQSFASPGDYVVVDICEQSVFVILGDDFKLRAFYNVCRHRAHELLQGQGNVASAIVCPYHAWTYKKDGALRHARNTADLANFCLEDYSLKSIQLEEFVGCVFVNLDAEAQQLSDLVADLETDIRSRVPFLDSLRVPMANTFGPTAIEAGWKVVVDNYVECYHCEPAHPDFASLICMDDYQMETFGLWSRQIGPRIRHKNSAYDVTADQGYQGALFWYLWPNTTFNILPGADEMNISAVRPRSLTRSSFEGHNLSVDNKQNTARSTYTANVLALEDISLCESVQRGLKSHSYDQGRIVADKQLSGISEHALHHFHRLVHQTLQTTSYHS</sequence>
<evidence type="ECO:0000259" key="7">
    <source>
        <dbReference type="PROSITE" id="PS51296"/>
    </source>
</evidence>
<accession>A0A160TUM6</accession>
<proteinExistence type="predicted"/>
<dbReference type="Pfam" id="PF00355">
    <property type="entry name" value="Rieske"/>
    <property type="match status" value="1"/>
</dbReference>
<dbReference type="AlphaFoldDB" id="A0A160TUM6"/>
<evidence type="ECO:0000256" key="3">
    <source>
        <dbReference type="ARBA" id="ARBA00022723"/>
    </source>
</evidence>
<keyword evidence="8" id="KW-0223">Dioxygenase</keyword>
<keyword evidence="2" id="KW-0001">2Fe-2S</keyword>
<feature type="domain" description="Rieske" evidence="7">
    <location>
        <begin position="47"/>
        <end position="153"/>
    </location>
</feature>